<accession>A0A4R6BF20</accession>
<dbReference type="OrthoDB" id="2417940at2"/>
<reference evidence="1 2" key="1">
    <citation type="submission" date="2019-01" db="EMBL/GenBank/DDBJ databases">
        <title>Draft genome sequences of the type strains of six Macrococcus species.</title>
        <authorList>
            <person name="Mazhar S."/>
            <person name="Altermann E."/>
            <person name="Hill C."/>
            <person name="Mcauliffe O."/>
        </authorList>
    </citation>
    <scope>NUCLEOTIDE SEQUENCE [LARGE SCALE GENOMIC DNA]</scope>
    <source>
        <strain evidence="1 2">CCM4811</strain>
    </source>
</reference>
<evidence type="ECO:0000313" key="2">
    <source>
        <dbReference type="Proteomes" id="UP000295310"/>
    </source>
</evidence>
<comment type="caution">
    <text evidence="1">The sequence shown here is derived from an EMBL/GenBank/DDBJ whole genome shotgun (WGS) entry which is preliminary data.</text>
</comment>
<name>A0A4R6BF20_9STAP</name>
<gene>
    <name evidence="1" type="ORF">ERX27_04070</name>
</gene>
<protein>
    <submittedName>
        <fullName evidence="1">Uncharacterized protein</fullName>
    </submittedName>
</protein>
<organism evidence="1 2">
    <name type="scientific">Macrococcus brunensis</name>
    <dbReference type="NCBI Taxonomy" id="198483"/>
    <lineage>
        <taxon>Bacteria</taxon>
        <taxon>Bacillati</taxon>
        <taxon>Bacillota</taxon>
        <taxon>Bacilli</taxon>
        <taxon>Bacillales</taxon>
        <taxon>Staphylococcaceae</taxon>
        <taxon>Macrococcus</taxon>
    </lineage>
</organism>
<sequence>MSRITSVLTKTVKKAINHSLFDKIAELQHRLTDLNVQKAVKSNEQESLLKQYDHYNFKLTVNDSEDGSQREFRSNRVMHINKLNQLDSELHEIEVSLAMIESMKEEVQYEIMMLQKMNEREVSM</sequence>
<dbReference type="AlphaFoldDB" id="A0A4R6BF20"/>
<keyword evidence="2" id="KW-1185">Reference proteome</keyword>
<dbReference type="RefSeq" id="WP_133431562.1">
    <property type="nucleotide sequence ID" value="NZ_SCWA01000005.1"/>
</dbReference>
<dbReference type="Proteomes" id="UP000295310">
    <property type="component" value="Unassembled WGS sequence"/>
</dbReference>
<evidence type="ECO:0000313" key="1">
    <source>
        <dbReference type="EMBL" id="TDL98323.1"/>
    </source>
</evidence>
<proteinExistence type="predicted"/>
<dbReference type="EMBL" id="SCWA01000005">
    <property type="protein sequence ID" value="TDL98323.1"/>
    <property type="molecule type" value="Genomic_DNA"/>
</dbReference>